<feature type="domain" description="Methyltransferase" evidence="3">
    <location>
        <begin position="44"/>
        <end position="137"/>
    </location>
</feature>
<evidence type="ECO:0000313" key="5">
    <source>
        <dbReference type="Proteomes" id="UP000005087"/>
    </source>
</evidence>
<dbReference type="OrthoDB" id="3172472at2"/>
<protein>
    <submittedName>
        <fullName evidence="4">Methyltransferase family protein</fullName>
    </submittedName>
</protein>
<organism evidence="4 5">
    <name type="scientific">Saccharomonospora glauca K62</name>
    <dbReference type="NCBI Taxonomy" id="928724"/>
    <lineage>
        <taxon>Bacteria</taxon>
        <taxon>Bacillati</taxon>
        <taxon>Actinomycetota</taxon>
        <taxon>Actinomycetes</taxon>
        <taxon>Pseudonocardiales</taxon>
        <taxon>Pseudonocardiaceae</taxon>
        <taxon>Saccharomonospora</taxon>
    </lineage>
</organism>
<dbReference type="InterPro" id="IPR029063">
    <property type="entry name" value="SAM-dependent_MTases_sf"/>
</dbReference>
<dbReference type="Pfam" id="PF13649">
    <property type="entry name" value="Methyltransf_25"/>
    <property type="match status" value="1"/>
</dbReference>
<dbReference type="GO" id="GO:0032259">
    <property type="term" value="P:methylation"/>
    <property type="evidence" value="ECO:0007669"/>
    <property type="project" value="UniProtKB-KW"/>
</dbReference>
<dbReference type="GO" id="GO:0008168">
    <property type="term" value="F:methyltransferase activity"/>
    <property type="evidence" value="ECO:0007669"/>
    <property type="project" value="UniProtKB-KW"/>
</dbReference>
<dbReference type="Proteomes" id="UP000005087">
    <property type="component" value="Chromosome"/>
</dbReference>
<dbReference type="HOGENOM" id="CLU_069129_4_0_11"/>
<dbReference type="CDD" id="cd02440">
    <property type="entry name" value="AdoMet_MTases"/>
    <property type="match status" value="1"/>
</dbReference>
<evidence type="ECO:0000259" key="3">
    <source>
        <dbReference type="Pfam" id="PF13649"/>
    </source>
</evidence>
<dbReference type="eggNOG" id="COG2226">
    <property type="taxonomic scope" value="Bacteria"/>
</dbReference>
<dbReference type="AlphaFoldDB" id="I1D0R7"/>
<dbReference type="PANTHER" id="PTHR43861">
    <property type="entry name" value="TRANS-ACONITATE 2-METHYLTRANSFERASE-RELATED"/>
    <property type="match status" value="1"/>
</dbReference>
<proteinExistence type="predicted"/>
<reference evidence="4 5" key="1">
    <citation type="submission" date="2011-09" db="EMBL/GenBank/DDBJ databases">
        <authorList>
            <consortium name="US DOE Joint Genome Institute (JGI-PGF)"/>
            <person name="Lucas S."/>
            <person name="Han J."/>
            <person name="Lapidus A."/>
            <person name="Cheng J.-F."/>
            <person name="Goodwin L."/>
            <person name="Pitluck S."/>
            <person name="Peters L."/>
            <person name="Land M.L."/>
            <person name="Hauser L."/>
            <person name="Brambilla E."/>
            <person name="Klenk H.-P."/>
            <person name="Woyke T.J."/>
        </authorList>
    </citation>
    <scope>NUCLEOTIDE SEQUENCE [LARGE SCALE GENOMIC DNA]</scope>
    <source>
        <strain evidence="4 5">K62</strain>
    </source>
</reference>
<dbReference type="Gene3D" id="3.40.50.150">
    <property type="entry name" value="Vaccinia Virus protein VP39"/>
    <property type="match status" value="1"/>
</dbReference>
<keyword evidence="1 4" id="KW-0489">Methyltransferase</keyword>
<keyword evidence="5" id="KW-1185">Reference proteome</keyword>
<dbReference type="SUPFAM" id="SSF53335">
    <property type="entry name" value="S-adenosyl-L-methionine-dependent methyltransferases"/>
    <property type="match status" value="1"/>
</dbReference>
<dbReference type="InterPro" id="IPR041698">
    <property type="entry name" value="Methyltransf_25"/>
</dbReference>
<dbReference type="RefSeq" id="WP_005463326.1">
    <property type="nucleotide sequence ID" value="NZ_CM001484.1"/>
</dbReference>
<sequence length="246" mass="27155">MGYRVRPEAYGEALHEVYDRMYPGEDTAGAVEFLASLVKPGAKVVEFGAGTGRLAVPLAERGLTVHAVDASPSMLDKLRANDPGGTITTECADIAECKGDGTFDLCYLVCNTLFMVPDAERQIEVLRRAAEHVVPGGHVVVEVYEPTGLHRYGRPFVQVRHLSHDQIMIDHTDVDPLRQLLVQVHSVVGGGKVTNYTELSRYAFPRELDLMARLAGLGHEARYGDWRGGEFTHGARSHVTVYRRRT</sequence>
<dbReference type="PANTHER" id="PTHR43861:SF1">
    <property type="entry name" value="TRANS-ACONITATE 2-METHYLTRANSFERASE"/>
    <property type="match status" value="1"/>
</dbReference>
<evidence type="ECO:0000256" key="1">
    <source>
        <dbReference type="ARBA" id="ARBA00022603"/>
    </source>
</evidence>
<dbReference type="EMBL" id="CM001484">
    <property type="protein sequence ID" value="EIE98541.1"/>
    <property type="molecule type" value="Genomic_DNA"/>
</dbReference>
<accession>I1D0R7</accession>
<dbReference type="STRING" id="928724.SacglDRAFT_01626"/>
<evidence type="ECO:0000256" key="2">
    <source>
        <dbReference type="ARBA" id="ARBA00022679"/>
    </source>
</evidence>
<reference evidence="5" key="2">
    <citation type="submission" date="2012-01" db="EMBL/GenBank/DDBJ databases">
        <title>Noncontiguous Finished sequence of chromosome of Saccharomonospora glauca K62.</title>
        <authorList>
            <consortium name="US DOE Joint Genome Institute"/>
            <person name="Lucas S."/>
            <person name="Han J."/>
            <person name="Lapidus A."/>
            <person name="Cheng J.-F."/>
            <person name="Goodwin L."/>
            <person name="Pitluck S."/>
            <person name="Peters L."/>
            <person name="Mikhailova N."/>
            <person name="Held B."/>
            <person name="Detter J.C."/>
            <person name="Han C."/>
            <person name="Tapia R."/>
            <person name="Land M."/>
            <person name="Hauser L."/>
            <person name="Kyrpides N."/>
            <person name="Ivanova N."/>
            <person name="Pagani I."/>
            <person name="Brambilla E.-M."/>
            <person name="Klenk H.-P."/>
            <person name="Woyke T."/>
        </authorList>
    </citation>
    <scope>NUCLEOTIDE SEQUENCE [LARGE SCALE GENOMIC DNA]</scope>
    <source>
        <strain evidence="5">K62</strain>
    </source>
</reference>
<evidence type="ECO:0000313" key="4">
    <source>
        <dbReference type="EMBL" id="EIE98541.1"/>
    </source>
</evidence>
<name>I1D0R7_9PSEU</name>
<gene>
    <name evidence="4" type="ORF">SacglDRAFT_01626</name>
</gene>
<keyword evidence="2 4" id="KW-0808">Transferase</keyword>